<name>A0ACB9DNP9_ARCLA</name>
<organism evidence="1 2">
    <name type="scientific">Arctium lappa</name>
    <name type="common">Greater burdock</name>
    <name type="synonym">Lappa major</name>
    <dbReference type="NCBI Taxonomy" id="4217"/>
    <lineage>
        <taxon>Eukaryota</taxon>
        <taxon>Viridiplantae</taxon>
        <taxon>Streptophyta</taxon>
        <taxon>Embryophyta</taxon>
        <taxon>Tracheophyta</taxon>
        <taxon>Spermatophyta</taxon>
        <taxon>Magnoliopsida</taxon>
        <taxon>eudicotyledons</taxon>
        <taxon>Gunneridae</taxon>
        <taxon>Pentapetalae</taxon>
        <taxon>asterids</taxon>
        <taxon>campanulids</taxon>
        <taxon>Asterales</taxon>
        <taxon>Asteraceae</taxon>
        <taxon>Carduoideae</taxon>
        <taxon>Cardueae</taxon>
        <taxon>Arctiinae</taxon>
        <taxon>Arctium</taxon>
    </lineage>
</organism>
<keyword evidence="2" id="KW-1185">Reference proteome</keyword>
<evidence type="ECO:0000313" key="2">
    <source>
        <dbReference type="Proteomes" id="UP001055879"/>
    </source>
</evidence>
<proteinExistence type="predicted"/>
<reference evidence="1 2" key="2">
    <citation type="journal article" date="2022" name="Mol. Ecol. Resour.">
        <title>The genomes of chicory, endive, great burdock and yacon provide insights into Asteraceae paleo-polyploidization history and plant inulin production.</title>
        <authorList>
            <person name="Fan W."/>
            <person name="Wang S."/>
            <person name="Wang H."/>
            <person name="Wang A."/>
            <person name="Jiang F."/>
            <person name="Liu H."/>
            <person name="Zhao H."/>
            <person name="Xu D."/>
            <person name="Zhang Y."/>
        </authorList>
    </citation>
    <scope>NUCLEOTIDE SEQUENCE [LARGE SCALE GENOMIC DNA]</scope>
    <source>
        <strain evidence="2">cv. Niubang</strain>
    </source>
</reference>
<protein>
    <submittedName>
        <fullName evidence="1">Uncharacterized protein</fullName>
    </submittedName>
</protein>
<dbReference type="Proteomes" id="UP001055879">
    <property type="component" value="Linkage Group LG03"/>
</dbReference>
<reference evidence="2" key="1">
    <citation type="journal article" date="2022" name="Mol. Ecol. Resour.">
        <title>The genomes of chicory, endive, great burdock and yacon provide insights into Asteraceae palaeo-polyploidization history and plant inulin production.</title>
        <authorList>
            <person name="Fan W."/>
            <person name="Wang S."/>
            <person name="Wang H."/>
            <person name="Wang A."/>
            <person name="Jiang F."/>
            <person name="Liu H."/>
            <person name="Zhao H."/>
            <person name="Xu D."/>
            <person name="Zhang Y."/>
        </authorList>
    </citation>
    <scope>NUCLEOTIDE SEQUENCE [LARGE SCALE GENOMIC DNA]</scope>
    <source>
        <strain evidence="2">cv. Niubang</strain>
    </source>
</reference>
<gene>
    <name evidence="1" type="ORF">L6452_10966</name>
</gene>
<comment type="caution">
    <text evidence="1">The sequence shown here is derived from an EMBL/GenBank/DDBJ whole genome shotgun (WGS) entry which is preliminary data.</text>
</comment>
<accession>A0ACB9DNP9</accession>
<sequence>MATKRKIPQEQQQQQQQQDNEKKRPRIDEDRLDNLPESLQCHILSFLDTKHAVQTSVLSKPWLRLWTSMPVLHLNYFAFDKLRAFDKFVNNVLRYRDKSAKLNTLTFIRRGISSAKILKKVIDYAFSHGVNHLELFIQHCRNNSFPVCLHNSDSLKTLTLKTQSYVSFPFLSGSFKNLTVLHLKGAIIENLEPFSSGFPMLEKLVLNDCQFGRILSVQASKLSDLTISCHGWFDRCELTTPNLRFFEYIGSDFPMLKTHDGLPVLETVVIDFHGVCNRVHEKRMFDDLISLFGALCTAKSLTLFSSIVDLLCLFSEELVNSYSPFRKLKCLNLGLRYLLYQNLFERPRRWSIESVEMPAVVKAYLLHKSPEAKFSVIYPHRCNYFECTTSCTC</sequence>
<dbReference type="EMBL" id="CM042049">
    <property type="protein sequence ID" value="KAI3748096.1"/>
    <property type="molecule type" value="Genomic_DNA"/>
</dbReference>
<evidence type="ECO:0000313" key="1">
    <source>
        <dbReference type="EMBL" id="KAI3748096.1"/>
    </source>
</evidence>